<evidence type="ECO:0000313" key="7">
    <source>
        <dbReference type="Proteomes" id="UP000001405"/>
    </source>
</evidence>
<dbReference type="Pfam" id="PF00466">
    <property type="entry name" value="Ribosomal_L10"/>
    <property type="match status" value="1"/>
</dbReference>
<evidence type="ECO:0000256" key="3">
    <source>
        <dbReference type="ARBA" id="ARBA00023274"/>
    </source>
</evidence>
<reference evidence="6 7" key="1">
    <citation type="journal article" date="2010" name="Nature">
        <title>Metabolic streamlining in an open-ocean nitrogen-fixing cyanobacterium.</title>
        <authorList>
            <person name="Tripp H.J."/>
            <person name="Bench S.R."/>
            <person name="Turk K.A."/>
            <person name="Foster R.A."/>
            <person name="Desany B.A."/>
            <person name="Niazi F."/>
            <person name="Affourtit J.P."/>
            <person name="Zehr J.P."/>
        </authorList>
    </citation>
    <scope>NUCLEOTIDE SEQUENCE [LARGE SCALE GENOMIC DNA]</scope>
    <source>
        <strain evidence="7">ALOHA</strain>
    </source>
</reference>
<keyword evidence="2 5" id="KW-0689">Ribosomal protein</keyword>
<keyword evidence="7" id="KW-1185">Reference proteome</keyword>
<dbReference type="NCBIfam" id="NF000955">
    <property type="entry name" value="PRK00099.1-1"/>
    <property type="match status" value="1"/>
</dbReference>
<dbReference type="InterPro" id="IPR001790">
    <property type="entry name" value="Ribosomal_uL10"/>
</dbReference>
<comment type="function">
    <text evidence="5">Forms part of the ribosomal stalk, playing a central role in the interaction of the ribosome with GTP-bound translation factors.</text>
</comment>
<dbReference type="KEGG" id="cyu:UCYN_02460"/>
<dbReference type="GO" id="GO:0070180">
    <property type="term" value="F:large ribosomal subunit rRNA binding"/>
    <property type="evidence" value="ECO:0007669"/>
    <property type="project" value="UniProtKB-UniRule"/>
</dbReference>
<sequence>MKFDPPARQNARAYFFPKNKGGENIMGRTKENKAMVISNLKELLDEAELSFVIDYQGLTVAEITDLRNRLRSSGAICKVTKNTFMEKAVIGSEKWKPITSFLNGSSAFILVKEDLGGAIKAYQAFKKETKKTAFRGGVMQGQTLNEEQVKAIADLPSKEELIGQAAGLINSITAKIAIGINQVPTSLGRGVNEIPNSLGRAFAAVAAKKES</sequence>
<dbReference type="AlphaFoldDB" id="D3ENE2"/>
<keyword evidence="3 5" id="KW-0687">Ribonucleoprotein</keyword>
<dbReference type="GO" id="GO:0006412">
    <property type="term" value="P:translation"/>
    <property type="evidence" value="ECO:0007669"/>
    <property type="project" value="UniProtKB-UniRule"/>
</dbReference>
<comment type="similarity">
    <text evidence="1 5">Belongs to the universal ribosomal protein uL10 family.</text>
</comment>
<organism evidence="7">
    <name type="scientific">Atelocyanobacterium thalassa (isolate ALOHA)</name>
    <dbReference type="NCBI Taxonomy" id="1453429"/>
    <lineage>
        <taxon>Bacteria</taxon>
        <taxon>Bacillati</taxon>
        <taxon>Cyanobacteriota</taxon>
        <taxon>Cyanophyceae</taxon>
        <taxon>Oscillatoriophycideae</taxon>
        <taxon>Chroococcales</taxon>
        <taxon>Aphanothecaceae</taxon>
        <taxon>Candidatus Atelocyanobacterium</taxon>
        <taxon>Candidatus Atelocyanobacterium thalassae</taxon>
    </lineage>
</organism>
<dbReference type="Gene3D" id="3.30.70.1730">
    <property type="match status" value="1"/>
</dbReference>
<dbReference type="InterPro" id="IPR022973">
    <property type="entry name" value="Ribosomal_uL10_bac"/>
</dbReference>
<dbReference type="PANTHER" id="PTHR11560">
    <property type="entry name" value="39S RIBOSOMAL PROTEIN L10, MITOCHONDRIAL"/>
    <property type="match status" value="1"/>
</dbReference>
<name>D3ENE2_ATETH</name>
<dbReference type="HAMAP" id="MF_00362">
    <property type="entry name" value="Ribosomal_uL10"/>
    <property type="match status" value="1"/>
</dbReference>
<dbReference type="STRING" id="1453429.UCYN_02460"/>
<dbReference type="InterPro" id="IPR043141">
    <property type="entry name" value="Ribosomal_uL10-like_sf"/>
</dbReference>
<dbReference type="GO" id="GO:0015934">
    <property type="term" value="C:large ribosomal subunit"/>
    <property type="evidence" value="ECO:0007669"/>
    <property type="project" value="InterPro"/>
</dbReference>
<protein>
    <recommendedName>
        <fullName evidence="4 5">Large ribosomal subunit protein uL10</fullName>
    </recommendedName>
</protein>
<dbReference type="CDD" id="cd05797">
    <property type="entry name" value="Ribosomal_L10"/>
    <property type="match status" value="1"/>
</dbReference>
<evidence type="ECO:0000256" key="4">
    <source>
        <dbReference type="ARBA" id="ARBA00035202"/>
    </source>
</evidence>
<evidence type="ECO:0000256" key="1">
    <source>
        <dbReference type="ARBA" id="ARBA00008889"/>
    </source>
</evidence>
<proteinExistence type="inferred from homology"/>
<keyword evidence="5" id="KW-0699">rRNA-binding</keyword>
<evidence type="ECO:0000256" key="5">
    <source>
        <dbReference type="HAMAP-Rule" id="MF_00362"/>
    </source>
</evidence>
<dbReference type="Proteomes" id="UP000001405">
    <property type="component" value="Chromosome"/>
</dbReference>
<dbReference type="PROSITE" id="PS01109">
    <property type="entry name" value="RIBOSOMAL_L10"/>
    <property type="match status" value="1"/>
</dbReference>
<dbReference type="InterPro" id="IPR002363">
    <property type="entry name" value="Ribosomal_uL10_CS_bac"/>
</dbReference>
<dbReference type="HOGENOM" id="CLU_092227_1_1_3"/>
<dbReference type="PATRIC" id="fig|713887.8.peg.230"/>
<keyword evidence="5" id="KW-0694">RNA-binding</keyword>
<comment type="subunit">
    <text evidence="5">Part of the ribosomal stalk of the 50S ribosomal subunit. The N-terminus interacts with L11 and the large rRNA to form the base of the stalk. The C-terminus forms an elongated spine to which L12 dimers bind in a sequential fashion forming a multimeric L10(L12)X complex.</text>
</comment>
<evidence type="ECO:0000313" key="6">
    <source>
        <dbReference type="EMBL" id="ADB94992.1"/>
    </source>
</evidence>
<gene>
    <name evidence="5" type="primary">rplJ</name>
    <name evidence="5" type="synonym">rpl10</name>
    <name evidence="6" type="ordered locus">UCYN_02460</name>
</gene>
<dbReference type="SUPFAM" id="SSF160369">
    <property type="entry name" value="Ribosomal protein L10-like"/>
    <property type="match status" value="1"/>
</dbReference>
<accession>D3ENE2</accession>
<dbReference type="EMBL" id="CP001842">
    <property type="protein sequence ID" value="ADB94992.1"/>
    <property type="molecule type" value="Genomic_DNA"/>
</dbReference>
<dbReference type="InterPro" id="IPR047865">
    <property type="entry name" value="Ribosomal_uL10_bac_type"/>
</dbReference>
<evidence type="ECO:0000256" key="2">
    <source>
        <dbReference type="ARBA" id="ARBA00022980"/>
    </source>
</evidence>
<dbReference type="GO" id="GO:0003735">
    <property type="term" value="F:structural constituent of ribosome"/>
    <property type="evidence" value="ECO:0007669"/>
    <property type="project" value="InterPro"/>
</dbReference>